<feature type="region of interest" description="Disordered" evidence="1">
    <location>
        <begin position="41"/>
        <end position="149"/>
    </location>
</feature>
<sequence>MFCTLADLIQKYMRTIVIIGGIILAGATVIAVVQNDKKKDATSEVHQTGDGHDQPVQPPASPSATPTINPAHGLPGHRCDLAVGAPLPAAGSSVPSQSSPVINMTPSQMQPASQTPSPTPAPSATGVKINPAHGLPGHRCDLQVGAPLT</sequence>
<evidence type="ECO:0000313" key="3">
    <source>
        <dbReference type="EMBL" id="SKB71297.1"/>
    </source>
</evidence>
<feature type="compositionally biased region" description="Low complexity" evidence="1">
    <location>
        <begin position="105"/>
        <end position="116"/>
    </location>
</feature>
<keyword evidence="2" id="KW-0812">Transmembrane</keyword>
<proteinExistence type="predicted"/>
<protein>
    <submittedName>
        <fullName evidence="3">Uncharacterized protein</fullName>
    </submittedName>
</protein>
<accession>A0A1T5DI31</accession>
<dbReference type="Proteomes" id="UP000189981">
    <property type="component" value="Unassembled WGS sequence"/>
</dbReference>
<keyword evidence="2" id="KW-1133">Transmembrane helix</keyword>
<dbReference type="STRING" id="572036.SAMN05661099_2359"/>
<feature type="transmembrane region" description="Helical" evidence="2">
    <location>
        <begin position="12"/>
        <end position="33"/>
    </location>
</feature>
<evidence type="ECO:0000256" key="1">
    <source>
        <dbReference type="SAM" id="MobiDB-lite"/>
    </source>
</evidence>
<organism evidence="3 4">
    <name type="scientific">Daejeonella lutea</name>
    <dbReference type="NCBI Taxonomy" id="572036"/>
    <lineage>
        <taxon>Bacteria</taxon>
        <taxon>Pseudomonadati</taxon>
        <taxon>Bacteroidota</taxon>
        <taxon>Sphingobacteriia</taxon>
        <taxon>Sphingobacteriales</taxon>
        <taxon>Sphingobacteriaceae</taxon>
        <taxon>Daejeonella</taxon>
    </lineage>
</organism>
<evidence type="ECO:0000313" key="4">
    <source>
        <dbReference type="Proteomes" id="UP000189981"/>
    </source>
</evidence>
<dbReference type="AlphaFoldDB" id="A0A1T5DI31"/>
<dbReference type="EMBL" id="FUYR01000002">
    <property type="protein sequence ID" value="SKB71297.1"/>
    <property type="molecule type" value="Genomic_DNA"/>
</dbReference>
<feature type="compositionally biased region" description="Polar residues" evidence="1">
    <location>
        <begin position="93"/>
        <end position="104"/>
    </location>
</feature>
<gene>
    <name evidence="3" type="ORF">SAMN05661099_2359</name>
</gene>
<evidence type="ECO:0000256" key="2">
    <source>
        <dbReference type="SAM" id="Phobius"/>
    </source>
</evidence>
<keyword evidence="4" id="KW-1185">Reference proteome</keyword>
<feature type="compositionally biased region" description="Basic and acidic residues" evidence="1">
    <location>
        <begin position="41"/>
        <end position="53"/>
    </location>
</feature>
<keyword evidence="2" id="KW-0472">Membrane</keyword>
<name>A0A1T5DI31_9SPHI</name>
<reference evidence="4" key="1">
    <citation type="submission" date="2017-02" db="EMBL/GenBank/DDBJ databases">
        <authorList>
            <person name="Varghese N."/>
            <person name="Submissions S."/>
        </authorList>
    </citation>
    <scope>NUCLEOTIDE SEQUENCE [LARGE SCALE GENOMIC DNA]</scope>
    <source>
        <strain evidence="4">DSM 22385</strain>
    </source>
</reference>